<dbReference type="PANTHER" id="PTHR43364:SF4">
    <property type="entry name" value="NAD(P)-LINKED OXIDOREDUCTASE SUPERFAMILY PROTEIN"/>
    <property type="match status" value="1"/>
</dbReference>
<proteinExistence type="predicted"/>
<dbReference type="InterPro" id="IPR050523">
    <property type="entry name" value="AKR_Detox_Biosynth"/>
</dbReference>
<dbReference type="Pfam" id="PF00248">
    <property type="entry name" value="Aldo_ket_red"/>
    <property type="match status" value="1"/>
</dbReference>
<protein>
    <submittedName>
        <fullName evidence="3">Aldo/keto reductase</fullName>
    </submittedName>
</protein>
<organism evidence="3 4">
    <name type="scientific">Russula ochroleuca</name>
    <dbReference type="NCBI Taxonomy" id="152965"/>
    <lineage>
        <taxon>Eukaryota</taxon>
        <taxon>Fungi</taxon>
        <taxon>Dikarya</taxon>
        <taxon>Basidiomycota</taxon>
        <taxon>Agaricomycotina</taxon>
        <taxon>Agaricomycetes</taxon>
        <taxon>Russulales</taxon>
        <taxon>Russulaceae</taxon>
        <taxon>Russula</taxon>
    </lineage>
</organism>
<dbReference type="PANTHER" id="PTHR43364">
    <property type="entry name" value="NADH-SPECIFIC METHYLGLYOXAL REDUCTASE-RELATED"/>
    <property type="match status" value="1"/>
</dbReference>
<reference evidence="3" key="1">
    <citation type="submission" date="2019-10" db="EMBL/GenBank/DDBJ databases">
        <authorList>
            <consortium name="DOE Joint Genome Institute"/>
            <person name="Kuo A."/>
            <person name="Miyauchi S."/>
            <person name="Kiss E."/>
            <person name="Drula E."/>
            <person name="Kohler A."/>
            <person name="Sanchez-Garcia M."/>
            <person name="Andreopoulos B."/>
            <person name="Barry K.W."/>
            <person name="Bonito G."/>
            <person name="Buee M."/>
            <person name="Carver A."/>
            <person name="Chen C."/>
            <person name="Cichocki N."/>
            <person name="Clum A."/>
            <person name="Culley D."/>
            <person name="Crous P.W."/>
            <person name="Fauchery L."/>
            <person name="Girlanda M."/>
            <person name="Hayes R."/>
            <person name="Keri Z."/>
            <person name="LaButti K."/>
            <person name="Lipzen A."/>
            <person name="Lombard V."/>
            <person name="Magnuson J."/>
            <person name="Maillard F."/>
            <person name="Morin E."/>
            <person name="Murat C."/>
            <person name="Nolan M."/>
            <person name="Ohm R."/>
            <person name="Pangilinan J."/>
            <person name="Pereira M."/>
            <person name="Perotto S."/>
            <person name="Peter M."/>
            <person name="Riley R."/>
            <person name="Sitrit Y."/>
            <person name="Stielow B."/>
            <person name="Szollosi G."/>
            <person name="Zifcakova L."/>
            <person name="Stursova M."/>
            <person name="Spatafora J.W."/>
            <person name="Tedersoo L."/>
            <person name="Vaario L.-M."/>
            <person name="Yamada A."/>
            <person name="Yan M."/>
            <person name="Wang P."/>
            <person name="Xu J."/>
            <person name="Bruns T."/>
            <person name="Baldrian P."/>
            <person name="Vilgalys R."/>
            <person name="Henrissat B."/>
            <person name="Grigoriev I.V."/>
            <person name="Hibbett D."/>
            <person name="Nagy L.G."/>
            <person name="Martin F.M."/>
        </authorList>
    </citation>
    <scope>NUCLEOTIDE SEQUENCE</scope>
    <source>
        <strain evidence="3">Prilba</strain>
    </source>
</reference>
<name>A0A9P5MTH2_9AGAM</name>
<keyword evidence="4" id="KW-1185">Reference proteome</keyword>
<evidence type="ECO:0000313" key="4">
    <source>
        <dbReference type="Proteomes" id="UP000759537"/>
    </source>
</evidence>
<comment type="caution">
    <text evidence="3">The sequence shown here is derived from an EMBL/GenBank/DDBJ whole genome shotgun (WGS) entry which is preliminary data.</text>
</comment>
<dbReference type="AlphaFoldDB" id="A0A9P5MTH2"/>
<sequence length="327" mass="35998">MVEIEMTTRVPLILGTANIGVAGRTAVSVSTTEAAQELINVFSEKYSELDSARIYGDGTAEELLSKLDLRGGSIDTKVHPKNHPGGHQPEAIRSVVETCLKALHPHKIRVLYLHRPDRSVPFENTLGEINKLHQEGKFELFGLSNYRAWELVEMIHICKANNWIEPTYCQAPYNAISRTIESELIPAARKYGIRVVTYNPLAAGFLTGRISSKEDVGGKDDIFNAANSWLGPVLQARYLNDSQFEAMKVVKTAAEKADIPLAEIGYRWLQHHSALSPADGIIFGSSTLAHLISNMASVEKGPLPEGVVSALDAAYKIVGHDAPQYWR</sequence>
<reference evidence="3" key="2">
    <citation type="journal article" date="2020" name="Nat. Commun.">
        <title>Large-scale genome sequencing of mycorrhizal fungi provides insights into the early evolution of symbiotic traits.</title>
        <authorList>
            <person name="Miyauchi S."/>
            <person name="Kiss E."/>
            <person name="Kuo A."/>
            <person name="Drula E."/>
            <person name="Kohler A."/>
            <person name="Sanchez-Garcia M."/>
            <person name="Morin E."/>
            <person name="Andreopoulos B."/>
            <person name="Barry K.W."/>
            <person name="Bonito G."/>
            <person name="Buee M."/>
            <person name="Carver A."/>
            <person name="Chen C."/>
            <person name="Cichocki N."/>
            <person name="Clum A."/>
            <person name="Culley D."/>
            <person name="Crous P.W."/>
            <person name="Fauchery L."/>
            <person name="Girlanda M."/>
            <person name="Hayes R.D."/>
            <person name="Keri Z."/>
            <person name="LaButti K."/>
            <person name="Lipzen A."/>
            <person name="Lombard V."/>
            <person name="Magnuson J."/>
            <person name="Maillard F."/>
            <person name="Murat C."/>
            <person name="Nolan M."/>
            <person name="Ohm R.A."/>
            <person name="Pangilinan J."/>
            <person name="Pereira M.F."/>
            <person name="Perotto S."/>
            <person name="Peter M."/>
            <person name="Pfister S."/>
            <person name="Riley R."/>
            <person name="Sitrit Y."/>
            <person name="Stielow J.B."/>
            <person name="Szollosi G."/>
            <person name="Zifcakova L."/>
            <person name="Stursova M."/>
            <person name="Spatafora J.W."/>
            <person name="Tedersoo L."/>
            <person name="Vaario L.M."/>
            <person name="Yamada A."/>
            <person name="Yan M."/>
            <person name="Wang P."/>
            <person name="Xu J."/>
            <person name="Bruns T."/>
            <person name="Baldrian P."/>
            <person name="Vilgalys R."/>
            <person name="Dunand C."/>
            <person name="Henrissat B."/>
            <person name="Grigoriev I.V."/>
            <person name="Hibbett D."/>
            <person name="Nagy L.G."/>
            <person name="Martin F.M."/>
        </authorList>
    </citation>
    <scope>NUCLEOTIDE SEQUENCE</scope>
    <source>
        <strain evidence="3">Prilba</strain>
    </source>
</reference>
<dbReference type="Proteomes" id="UP000759537">
    <property type="component" value="Unassembled WGS sequence"/>
</dbReference>
<keyword evidence="1" id="KW-0560">Oxidoreductase</keyword>
<dbReference type="InterPro" id="IPR036812">
    <property type="entry name" value="NAD(P)_OxRdtase_dom_sf"/>
</dbReference>
<dbReference type="SUPFAM" id="SSF51430">
    <property type="entry name" value="NAD(P)-linked oxidoreductase"/>
    <property type="match status" value="1"/>
</dbReference>
<accession>A0A9P5MTH2</accession>
<feature type="domain" description="NADP-dependent oxidoreductase" evidence="2">
    <location>
        <begin position="11"/>
        <end position="315"/>
    </location>
</feature>
<dbReference type="EMBL" id="WHVB01000011">
    <property type="protein sequence ID" value="KAF8478439.1"/>
    <property type="molecule type" value="Genomic_DNA"/>
</dbReference>
<evidence type="ECO:0000256" key="1">
    <source>
        <dbReference type="ARBA" id="ARBA00023002"/>
    </source>
</evidence>
<evidence type="ECO:0000313" key="3">
    <source>
        <dbReference type="EMBL" id="KAF8478439.1"/>
    </source>
</evidence>
<dbReference type="OrthoDB" id="2310150at2759"/>
<gene>
    <name evidence="3" type="ORF">DFH94DRAFT_839481</name>
</gene>
<dbReference type="CDD" id="cd19075">
    <property type="entry name" value="AKR_AKR7A1-5"/>
    <property type="match status" value="1"/>
</dbReference>
<dbReference type="Gene3D" id="3.20.20.100">
    <property type="entry name" value="NADP-dependent oxidoreductase domain"/>
    <property type="match status" value="1"/>
</dbReference>
<evidence type="ECO:0000259" key="2">
    <source>
        <dbReference type="Pfam" id="PF00248"/>
    </source>
</evidence>
<dbReference type="InterPro" id="IPR023210">
    <property type="entry name" value="NADP_OxRdtase_dom"/>
</dbReference>
<dbReference type="GO" id="GO:0016491">
    <property type="term" value="F:oxidoreductase activity"/>
    <property type="evidence" value="ECO:0007669"/>
    <property type="project" value="UniProtKB-KW"/>
</dbReference>